<proteinExistence type="predicted"/>
<organism evidence="2 3">
    <name type="scientific">Rhynchosporium agropyri</name>
    <dbReference type="NCBI Taxonomy" id="914238"/>
    <lineage>
        <taxon>Eukaryota</taxon>
        <taxon>Fungi</taxon>
        <taxon>Dikarya</taxon>
        <taxon>Ascomycota</taxon>
        <taxon>Pezizomycotina</taxon>
        <taxon>Leotiomycetes</taxon>
        <taxon>Helotiales</taxon>
        <taxon>Ploettnerulaceae</taxon>
        <taxon>Rhynchosporium</taxon>
    </lineage>
</organism>
<evidence type="ECO:0000256" key="1">
    <source>
        <dbReference type="SAM" id="MobiDB-lite"/>
    </source>
</evidence>
<dbReference type="AlphaFoldDB" id="A0A1E1JVS4"/>
<reference evidence="3" key="1">
    <citation type="submission" date="2016-03" db="EMBL/GenBank/DDBJ databases">
        <authorList>
            <person name="Guldener U."/>
        </authorList>
    </citation>
    <scope>NUCLEOTIDE SEQUENCE [LARGE SCALE GENOMIC DNA]</scope>
    <source>
        <strain evidence="3">04CH-RAC-A.6.1</strain>
    </source>
</reference>
<feature type="compositionally biased region" description="Low complexity" evidence="1">
    <location>
        <begin position="19"/>
        <end position="28"/>
    </location>
</feature>
<name>A0A1E1JVS4_9HELO</name>
<feature type="region of interest" description="Disordered" evidence="1">
    <location>
        <begin position="15"/>
        <end position="34"/>
    </location>
</feature>
<evidence type="ECO:0000313" key="3">
    <source>
        <dbReference type="Proteomes" id="UP000178912"/>
    </source>
</evidence>
<protein>
    <submittedName>
        <fullName evidence="2">Uncharacterized protein</fullName>
    </submittedName>
</protein>
<keyword evidence="3" id="KW-1185">Reference proteome</keyword>
<dbReference type="EMBL" id="FJUX01000004">
    <property type="protein sequence ID" value="CZS89995.1"/>
    <property type="molecule type" value="Genomic_DNA"/>
</dbReference>
<accession>A0A1E1JVS4</accession>
<dbReference type="Proteomes" id="UP000178912">
    <property type="component" value="Unassembled WGS sequence"/>
</dbReference>
<sequence>MRTISNLQERLSIKPFPLSRSNEGSNSSGREEDRNISTAALSSIFYFFFFSSKHHSQKSIIYYQANKTSSPLRKPSTKNQQPSTWETVHVLHARGALPARAAHAALTKSHVVIDFTARHPMSAASIYTVYHIGS</sequence>
<gene>
    <name evidence="2" type="ORF">RAG0_01144</name>
</gene>
<evidence type="ECO:0000313" key="2">
    <source>
        <dbReference type="EMBL" id="CZS89995.1"/>
    </source>
</evidence>